<keyword evidence="2" id="KW-1185">Reference proteome</keyword>
<dbReference type="InterPro" id="IPR008507">
    <property type="entry name" value="DUF789"/>
</dbReference>
<feature type="non-terminal residue" evidence="1">
    <location>
        <position position="1"/>
    </location>
</feature>
<organism evidence="1 2">
    <name type="scientific">Eragrostis curvula</name>
    <name type="common">weeping love grass</name>
    <dbReference type="NCBI Taxonomy" id="38414"/>
    <lineage>
        <taxon>Eukaryota</taxon>
        <taxon>Viridiplantae</taxon>
        <taxon>Streptophyta</taxon>
        <taxon>Embryophyta</taxon>
        <taxon>Tracheophyta</taxon>
        <taxon>Spermatophyta</taxon>
        <taxon>Magnoliopsida</taxon>
        <taxon>Liliopsida</taxon>
        <taxon>Poales</taxon>
        <taxon>Poaceae</taxon>
        <taxon>PACMAD clade</taxon>
        <taxon>Chloridoideae</taxon>
        <taxon>Eragrostideae</taxon>
        <taxon>Eragrostidinae</taxon>
        <taxon>Eragrostis</taxon>
    </lineage>
</organism>
<dbReference type="AlphaFoldDB" id="A0A5J9TUP8"/>
<dbReference type="Pfam" id="PF05623">
    <property type="entry name" value="DUF789"/>
    <property type="match status" value="1"/>
</dbReference>
<evidence type="ECO:0000313" key="1">
    <source>
        <dbReference type="EMBL" id="TVU15122.1"/>
    </source>
</evidence>
<protein>
    <submittedName>
        <fullName evidence="1">Uncharacterized protein</fullName>
    </submittedName>
</protein>
<dbReference type="PANTHER" id="PTHR31343:SF37">
    <property type="entry name" value="OSJNBA0038O10.24-LIKE PROTEIN"/>
    <property type="match status" value="1"/>
</dbReference>
<dbReference type="PANTHER" id="PTHR31343">
    <property type="entry name" value="T15D22.8"/>
    <property type="match status" value="1"/>
</dbReference>
<reference evidence="1 2" key="1">
    <citation type="journal article" date="2019" name="Sci. Rep.">
        <title>A high-quality genome of Eragrostis curvula grass provides insights into Poaceae evolution and supports new strategies to enhance forage quality.</title>
        <authorList>
            <person name="Carballo J."/>
            <person name="Santos B.A.C.M."/>
            <person name="Zappacosta D."/>
            <person name="Garbus I."/>
            <person name="Selva J.P."/>
            <person name="Gallo C.A."/>
            <person name="Diaz A."/>
            <person name="Albertini E."/>
            <person name="Caccamo M."/>
            <person name="Echenique V."/>
        </authorList>
    </citation>
    <scope>NUCLEOTIDE SEQUENCE [LARGE SCALE GENOMIC DNA]</scope>
    <source>
        <strain evidence="2">cv. Victoria</strain>
        <tissue evidence="1">Leaf</tissue>
    </source>
</reference>
<accession>A0A5J9TUP8</accession>
<evidence type="ECO:0000313" key="2">
    <source>
        <dbReference type="Proteomes" id="UP000324897"/>
    </source>
</evidence>
<proteinExistence type="predicted"/>
<gene>
    <name evidence="1" type="ORF">EJB05_38625</name>
</gene>
<dbReference type="Proteomes" id="UP000324897">
    <property type="component" value="Unassembled WGS sequence"/>
</dbReference>
<dbReference type="OrthoDB" id="656347at2759"/>
<name>A0A5J9TUP8_9POAL</name>
<comment type="caution">
    <text evidence="1">The sequence shown here is derived from an EMBL/GenBank/DDBJ whole genome shotgun (WGS) entry which is preliminary data.</text>
</comment>
<dbReference type="Gramene" id="TVU15122">
    <property type="protein sequence ID" value="TVU15122"/>
    <property type="gene ID" value="EJB05_38625"/>
</dbReference>
<dbReference type="EMBL" id="RWGY01000031">
    <property type="protein sequence ID" value="TVU15122.1"/>
    <property type="molecule type" value="Genomic_DNA"/>
</dbReference>
<sequence length="341" mass="38875">TEIAQRLGASRVMEGAATNVEEEFSWSDHDSVQSEVKTDLDGATMTHSNLKCFLDSITPIVQTYTEAKVPFLPFQNSNGEMIADGVKYYYLADLWNRFYEWSACGVGTSVRLPSGEAVIQYFVPYLSAIQLYTNESDAPVSQRNLGWHSNNNIVHDTRFDVYNQHVARNWMDNIGYETPSHMYKIGDERSTSTCKEELFFKYFELDSPYERMPFVDKLSCEFPDLTSLRSIDLSPSSWMSIYWYPLGHVPARNKKDLGTCFLTYHSLSTSEEFVVADSGHSSNYVALAPFGLATHKMDTGLWASPNSGDQERIASLIEAAQSWIRKHDIQHRDFNFFSRSN</sequence>